<proteinExistence type="predicted"/>
<protein>
    <submittedName>
        <fullName evidence="1">Uncharacterized protein</fullName>
    </submittedName>
</protein>
<sequence length="346" mass="38722">MGNDEKAGEMNRRVVYHFARKEKQLFDGLELIHRPKPNASPGHAIVRLTMRPVPPLDTFGHFSFESVEELRVNGIVPGCEGCGVVDEIGEGVTKWKKGDRVVPIHLLSKHFFGKGEGAWQDFMEFEEDELLLIPDTVSDEWACQLSNVWSTYILLSEEFPVPPGEYILQTGASSALGRQMIQYAKHLGIKTINAVRMEEQKEELKALGADEVINISKEDLRAKVMEITGGKGVHCAFDIVGGEISQIVAACVKDECSYVVLGEYGGHYVTISLDELYRKVRVMFINTDDTEAVKKNLLQTTNIVWRLLEDKVIQPQVRKKFALTEYEAAITEAKKPSTGGKVIIEN</sequence>
<comment type="caution">
    <text evidence="1">The sequence shown here is derived from an EMBL/GenBank/DDBJ whole genome shotgun (WGS) entry which is preliminary data.</text>
</comment>
<reference evidence="2" key="1">
    <citation type="journal article" date="2024" name="Proc. Natl. Acad. Sci. U.S.A.">
        <title>Extraordinary preservation of gene collinearity over three hundred million years revealed in homosporous lycophytes.</title>
        <authorList>
            <person name="Li C."/>
            <person name="Wickell D."/>
            <person name="Kuo L.Y."/>
            <person name="Chen X."/>
            <person name="Nie B."/>
            <person name="Liao X."/>
            <person name="Peng D."/>
            <person name="Ji J."/>
            <person name="Jenkins J."/>
            <person name="Williams M."/>
            <person name="Shu S."/>
            <person name="Plott C."/>
            <person name="Barry K."/>
            <person name="Rajasekar S."/>
            <person name="Grimwood J."/>
            <person name="Han X."/>
            <person name="Sun S."/>
            <person name="Hou Z."/>
            <person name="He W."/>
            <person name="Dai G."/>
            <person name="Sun C."/>
            <person name="Schmutz J."/>
            <person name="Leebens-Mack J.H."/>
            <person name="Li F.W."/>
            <person name="Wang L."/>
        </authorList>
    </citation>
    <scope>NUCLEOTIDE SEQUENCE [LARGE SCALE GENOMIC DNA]</scope>
    <source>
        <strain evidence="2">cv. PW_Plant_1</strain>
    </source>
</reference>
<evidence type="ECO:0000313" key="1">
    <source>
        <dbReference type="EMBL" id="KAJ7517825.1"/>
    </source>
</evidence>
<keyword evidence="2" id="KW-1185">Reference proteome</keyword>
<dbReference type="Proteomes" id="UP001162992">
    <property type="component" value="Chromosome 21"/>
</dbReference>
<evidence type="ECO:0000313" key="2">
    <source>
        <dbReference type="Proteomes" id="UP001162992"/>
    </source>
</evidence>
<name>A0ACC2AJV1_DIPCM</name>
<gene>
    <name evidence="1" type="ORF">O6H91_21G041100</name>
</gene>
<organism evidence="1 2">
    <name type="scientific">Diphasiastrum complanatum</name>
    <name type="common">Issler's clubmoss</name>
    <name type="synonym">Lycopodium complanatum</name>
    <dbReference type="NCBI Taxonomy" id="34168"/>
    <lineage>
        <taxon>Eukaryota</taxon>
        <taxon>Viridiplantae</taxon>
        <taxon>Streptophyta</taxon>
        <taxon>Embryophyta</taxon>
        <taxon>Tracheophyta</taxon>
        <taxon>Lycopodiopsida</taxon>
        <taxon>Lycopodiales</taxon>
        <taxon>Lycopodiaceae</taxon>
        <taxon>Lycopodioideae</taxon>
        <taxon>Diphasiastrum</taxon>
    </lineage>
</organism>
<accession>A0ACC2AJV1</accession>
<dbReference type="EMBL" id="CM055112">
    <property type="protein sequence ID" value="KAJ7517825.1"/>
    <property type="molecule type" value="Genomic_DNA"/>
</dbReference>